<evidence type="ECO:0000256" key="1">
    <source>
        <dbReference type="ARBA" id="ARBA00022679"/>
    </source>
</evidence>
<feature type="domain" description="N-acetyltransferase" evidence="3">
    <location>
        <begin position="157"/>
        <end position="299"/>
    </location>
</feature>
<dbReference type="InterPro" id="IPR016181">
    <property type="entry name" value="Acyl_CoA_acyltransferase"/>
</dbReference>
<evidence type="ECO:0000259" key="3">
    <source>
        <dbReference type="PROSITE" id="PS51186"/>
    </source>
</evidence>
<dbReference type="Gene3D" id="3.40.630.30">
    <property type="match status" value="1"/>
</dbReference>
<dbReference type="Proteomes" id="UP000587527">
    <property type="component" value="Unassembled WGS sequence"/>
</dbReference>
<keyword evidence="2" id="KW-0012">Acyltransferase</keyword>
<dbReference type="EMBL" id="JACHMN010000003">
    <property type="protein sequence ID" value="MBB5874419.1"/>
    <property type="molecule type" value="Genomic_DNA"/>
</dbReference>
<keyword evidence="5" id="KW-1185">Reference proteome</keyword>
<feature type="domain" description="N-acetyltransferase" evidence="3">
    <location>
        <begin position="1"/>
        <end position="150"/>
    </location>
</feature>
<dbReference type="Pfam" id="PF00583">
    <property type="entry name" value="Acetyltransf_1"/>
    <property type="match status" value="1"/>
</dbReference>
<keyword evidence="1 4" id="KW-0808">Transferase</keyword>
<sequence length="299" mass="32126">MLIRETKLADVAGMDRIRRSIEPWHVATVETQELWFEGNPPEAQVFRVCVPSDEGLDAYVWGKRDLYADKPGATIASLGVYPTARGRGLGTALYDQAEAYLRSIGATQVQITVMDDPASLAFATARGFELGATNRFISVDPRVLPPLPPTPPGVTLMTARECGPEAWHAVVDLAARDEPGDVPFGGMPYADWLIMDWPTIDRDLSIIAFVDGAPAATTALNANYATGKAMSAGSDCLREFRGRGLVKLIKSVSLRAAAEAGITTAFTGNDLVNAPMRAINAWLGYEFVGANRSAVKLLA</sequence>
<name>A0A841C552_9ACTN</name>
<protein>
    <submittedName>
        <fullName evidence="4">GNAT superfamily N-acetyltransferase</fullName>
    </submittedName>
</protein>
<comment type="caution">
    <text evidence="4">The sequence shown here is derived from an EMBL/GenBank/DDBJ whole genome shotgun (WGS) entry which is preliminary data.</text>
</comment>
<dbReference type="RefSeq" id="WP_184846541.1">
    <property type="nucleotide sequence ID" value="NZ_JACHMN010000003.1"/>
</dbReference>
<evidence type="ECO:0000256" key="2">
    <source>
        <dbReference type="ARBA" id="ARBA00023315"/>
    </source>
</evidence>
<dbReference type="InterPro" id="IPR050832">
    <property type="entry name" value="Bact_Acetyltransf"/>
</dbReference>
<dbReference type="CDD" id="cd04301">
    <property type="entry name" value="NAT_SF"/>
    <property type="match status" value="1"/>
</dbReference>
<dbReference type="AlphaFoldDB" id="A0A841C552"/>
<proteinExistence type="predicted"/>
<dbReference type="InterPro" id="IPR000182">
    <property type="entry name" value="GNAT_dom"/>
</dbReference>
<accession>A0A841C552</accession>
<gene>
    <name evidence="4" type="ORF">F4553_007853</name>
</gene>
<evidence type="ECO:0000313" key="5">
    <source>
        <dbReference type="Proteomes" id="UP000587527"/>
    </source>
</evidence>
<dbReference type="GO" id="GO:0016747">
    <property type="term" value="F:acyltransferase activity, transferring groups other than amino-acyl groups"/>
    <property type="evidence" value="ECO:0007669"/>
    <property type="project" value="InterPro"/>
</dbReference>
<evidence type="ECO:0000313" key="4">
    <source>
        <dbReference type="EMBL" id="MBB5874419.1"/>
    </source>
</evidence>
<organism evidence="4 5">
    <name type="scientific">Allocatelliglobosispora scoriae</name>
    <dbReference type="NCBI Taxonomy" id="643052"/>
    <lineage>
        <taxon>Bacteria</taxon>
        <taxon>Bacillati</taxon>
        <taxon>Actinomycetota</taxon>
        <taxon>Actinomycetes</taxon>
        <taxon>Micromonosporales</taxon>
        <taxon>Micromonosporaceae</taxon>
        <taxon>Allocatelliglobosispora</taxon>
    </lineage>
</organism>
<dbReference type="SUPFAM" id="SSF55729">
    <property type="entry name" value="Acyl-CoA N-acyltransferases (Nat)"/>
    <property type="match status" value="2"/>
</dbReference>
<dbReference type="PROSITE" id="PS51186">
    <property type="entry name" value="GNAT"/>
    <property type="match status" value="2"/>
</dbReference>
<reference evidence="4 5" key="1">
    <citation type="submission" date="2020-08" db="EMBL/GenBank/DDBJ databases">
        <title>Sequencing the genomes of 1000 actinobacteria strains.</title>
        <authorList>
            <person name="Klenk H.-P."/>
        </authorList>
    </citation>
    <scope>NUCLEOTIDE SEQUENCE [LARGE SCALE GENOMIC DNA]</scope>
    <source>
        <strain evidence="4 5">DSM 45362</strain>
    </source>
</reference>
<dbReference type="PANTHER" id="PTHR43877">
    <property type="entry name" value="AMINOALKYLPHOSPHONATE N-ACETYLTRANSFERASE-RELATED-RELATED"/>
    <property type="match status" value="1"/>
</dbReference>